<name>A0A1F7Z168_9BACT</name>
<evidence type="ECO:0000256" key="1">
    <source>
        <dbReference type="ARBA" id="ARBA00004651"/>
    </source>
</evidence>
<keyword evidence="4 8" id="KW-1003">Cell membrane</keyword>
<dbReference type="PANTHER" id="PTHR30269">
    <property type="entry name" value="TRANSMEMBRANE PROTEIN YFCA"/>
    <property type="match status" value="1"/>
</dbReference>
<feature type="transmembrane region" description="Helical" evidence="8">
    <location>
        <begin position="161"/>
        <end position="182"/>
    </location>
</feature>
<dbReference type="InterPro" id="IPR002781">
    <property type="entry name" value="TM_pro_TauE-like"/>
</dbReference>
<evidence type="ECO:0000256" key="4">
    <source>
        <dbReference type="ARBA" id="ARBA00022475"/>
    </source>
</evidence>
<evidence type="ECO:0000256" key="2">
    <source>
        <dbReference type="ARBA" id="ARBA00009142"/>
    </source>
</evidence>
<evidence type="ECO:0000256" key="8">
    <source>
        <dbReference type="RuleBase" id="RU363041"/>
    </source>
</evidence>
<comment type="similarity">
    <text evidence="2 8">Belongs to the 4-toluene sulfonate uptake permease (TSUP) (TC 2.A.102) family.</text>
</comment>
<reference evidence="9 10" key="1">
    <citation type="journal article" date="2016" name="Nat. Commun.">
        <title>Thousands of microbial genomes shed light on interconnected biogeochemical processes in an aquifer system.</title>
        <authorList>
            <person name="Anantharaman K."/>
            <person name="Brown C.T."/>
            <person name="Hug L.A."/>
            <person name="Sharon I."/>
            <person name="Castelle C.J."/>
            <person name="Probst A.J."/>
            <person name="Thomas B.C."/>
            <person name="Singh A."/>
            <person name="Wilkins M.J."/>
            <person name="Karaoz U."/>
            <person name="Brodie E.L."/>
            <person name="Williams K.H."/>
            <person name="Hubbard S.S."/>
            <person name="Banfield J.F."/>
        </authorList>
    </citation>
    <scope>NUCLEOTIDE SEQUENCE [LARGE SCALE GENOMIC DNA]</scope>
</reference>
<feature type="transmembrane region" description="Helical" evidence="8">
    <location>
        <begin position="189"/>
        <end position="208"/>
    </location>
</feature>
<feature type="transmembrane region" description="Helical" evidence="8">
    <location>
        <begin position="27"/>
        <end position="48"/>
    </location>
</feature>
<dbReference type="PANTHER" id="PTHR30269:SF37">
    <property type="entry name" value="MEMBRANE TRANSPORTER PROTEIN"/>
    <property type="match status" value="1"/>
</dbReference>
<organism evidence="9 10">
    <name type="scientific">Candidatus Woesebacteria bacterium RIFCSPHIGHO2_01_FULL_44_21</name>
    <dbReference type="NCBI Taxonomy" id="1802503"/>
    <lineage>
        <taxon>Bacteria</taxon>
        <taxon>Candidatus Woeseibacteriota</taxon>
    </lineage>
</organism>
<evidence type="ECO:0000256" key="7">
    <source>
        <dbReference type="ARBA" id="ARBA00023136"/>
    </source>
</evidence>
<evidence type="ECO:0000256" key="6">
    <source>
        <dbReference type="ARBA" id="ARBA00022989"/>
    </source>
</evidence>
<evidence type="ECO:0000313" key="10">
    <source>
        <dbReference type="Proteomes" id="UP000178870"/>
    </source>
</evidence>
<evidence type="ECO:0000256" key="3">
    <source>
        <dbReference type="ARBA" id="ARBA00022448"/>
    </source>
</evidence>
<keyword evidence="5 8" id="KW-0812">Transmembrane</keyword>
<feature type="transmembrane region" description="Helical" evidence="8">
    <location>
        <begin position="68"/>
        <end position="88"/>
    </location>
</feature>
<feature type="transmembrane region" description="Helical" evidence="8">
    <location>
        <begin position="94"/>
        <end position="111"/>
    </location>
</feature>
<keyword evidence="7 8" id="KW-0472">Membrane</keyword>
<accession>A0A1F7Z168</accession>
<dbReference type="AlphaFoldDB" id="A0A1F7Z168"/>
<comment type="subcellular location">
    <subcellularLocation>
        <location evidence="1 8">Cell membrane</location>
        <topology evidence="1 8">Multi-pass membrane protein</topology>
    </subcellularLocation>
</comment>
<dbReference type="GO" id="GO:0005886">
    <property type="term" value="C:plasma membrane"/>
    <property type="evidence" value="ECO:0007669"/>
    <property type="project" value="UniProtKB-SubCell"/>
</dbReference>
<keyword evidence="3" id="KW-0813">Transport</keyword>
<dbReference type="Proteomes" id="UP000178870">
    <property type="component" value="Unassembled WGS sequence"/>
</dbReference>
<protein>
    <recommendedName>
        <fullName evidence="8">Probable membrane transporter protein</fullName>
    </recommendedName>
</protein>
<feature type="transmembrane region" description="Helical" evidence="8">
    <location>
        <begin position="123"/>
        <end position="141"/>
    </location>
</feature>
<proteinExistence type="inferred from homology"/>
<feature type="transmembrane region" description="Helical" evidence="8">
    <location>
        <begin position="220"/>
        <end position="237"/>
    </location>
</feature>
<sequence length="238" mass="25620">MDLILLSALTLIASIVGTLAGFGTSTIMLPILLLFIPYPVALLFVGIIHFFDDLWEIILFKRAANWKLLLGFGVPGIMASFAGARLVVTEPSAVLSRLLGALIIFYVLLVLAKPKLKIPANTISAGVGGTLSGLIAGIFGIGGPVRAMFLTAFNLPKETYLFTSGAIALFIDPARLATYILGGTKLPQNLLWGLLIFIPITFIGSWAAKKFVSKIPQDNFRKVVALFLLFVGVRLLVF</sequence>
<evidence type="ECO:0000313" key="9">
    <source>
        <dbReference type="EMBL" id="OGM33297.1"/>
    </source>
</evidence>
<dbReference type="Pfam" id="PF01925">
    <property type="entry name" value="TauE"/>
    <property type="match status" value="1"/>
</dbReference>
<comment type="caution">
    <text evidence="9">The sequence shown here is derived from an EMBL/GenBank/DDBJ whole genome shotgun (WGS) entry which is preliminary data.</text>
</comment>
<evidence type="ECO:0000256" key="5">
    <source>
        <dbReference type="ARBA" id="ARBA00022692"/>
    </source>
</evidence>
<keyword evidence="6 8" id="KW-1133">Transmembrane helix</keyword>
<dbReference type="EMBL" id="MGGP01000004">
    <property type="protein sequence ID" value="OGM33297.1"/>
    <property type="molecule type" value="Genomic_DNA"/>
</dbReference>
<dbReference type="InterPro" id="IPR052017">
    <property type="entry name" value="TSUP"/>
</dbReference>
<gene>
    <name evidence="9" type="ORF">A2803_05525</name>
</gene>